<name>A0ABW6A870_9BACT</name>
<protein>
    <submittedName>
        <fullName evidence="2">Porin family protein</fullName>
    </submittedName>
</protein>
<reference evidence="3" key="1">
    <citation type="journal article" date="2019" name="Int. J. Syst. Evol. Microbiol.">
        <title>The Global Catalogue of Microorganisms (GCM) 10K type strain sequencing project: providing services to taxonomists for standard genome sequencing and annotation.</title>
        <authorList>
            <consortium name="The Broad Institute Genomics Platform"/>
            <consortium name="The Broad Institute Genome Sequencing Center for Infectious Disease"/>
            <person name="Wu L."/>
            <person name="Ma J."/>
        </authorList>
    </citation>
    <scope>NUCLEOTIDE SEQUENCE [LARGE SCALE GENOMIC DNA]</scope>
    <source>
        <strain evidence="3">KCTC 23299</strain>
    </source>
</reference>
<evidence type="ECO:0000313" key="3">
    <source>
        <dbReference type="Proteomes" id="UP001597511"/>
    </source>
</evidence>
<feature type="domain" description="Outer membrane protein beta-barrel" evidence="1">
    <location>
        <begin position="22"/>
        <end position="203"/>
    </location>
</feature>
<dbReference type="RefSeq" id="WP_386101951.1">
    <property type="nucleotide sequence ID" value="NZ_JBHUOZ010000003.1"/>
</dbReference>
<evidence type="ECO:0000259" key="1">
    <source>
        <dbReference type="Pfam" id="PF13568"/>
    </source>
</evidence>
<dbReference type="InterPro" id="IPR025665">
    <property type="entry name" value="Beta-barrel_OMP_2"/>
</dbReference>
<gene>
    <name evidence="2" type="ORF">ACFS6H_17410</name>
</gene>
<organism evidence="2 3">
    <name type="scientific">Terrimonas rubra</name>
    <dbReference type="NCBI Taxonomy" id="1035890"/>
    <lineage>
        <taxon>Bacteria</taxon>
        <taxon>Pseudomonadati</taxon>
        <taxon>Bacteroidota</taxon>
        <taxon>Chitinophagia</taxon>
        <taxon>Chitinophagales</taxon>
        <taxon>Chitinophagaceae</taxon>
        <taxon>Terrimonas</taxon>
    </lineage>
</organism>
<proteinExistence type="predicted"/>
<dbReference type="Proteomes" id="UP001597511">
    <property type="component" value="Unassembled WGS sequence"/>
</dbReference>
<accession>A0ABW6A870</accession>
<keyword evidence="3" id="KW-1185">Reference proteome</keyword>
<dbReference type="EMBL" id="JBHUOZ010000003">
    <property type="protein sequence ID" value="MFD2921508.1"/>
    <property type="molecule type" value="Genomic_DNA"/>
</dbReference>
<dbReference type="Pfam" id="PF13568">
    <property type="entry name" value="OMP_b-brl_2"/>
    <property type="match status" value="1"/>
</dbReference>
<sequence length="229" mass="25052">MSILLKQLLLIGCIIISTTLLAQTHPWRLGVNAGLNLSRGHEKADYILAAGSVKPGFQAGATASYTVWKGLYVESGMSITTKGIKHAKADTWIGGTNPPITFTNSSLNLLYLQLPVRLGYDITIYRELSATVHAGAYLAYGIAGKHTVKTTTTRNAMEDTRIKTNSFSSDGYKRFDNGLSFGGGLRYKKYTLSVVYEPGLQNIGRSPANTTNTYEYYNRNLGIMAGYLF</sequence>
<comment type="caution">
    <text evidence="2">The sequence shown here is derived from an EMBL/GenBank/DDBJ whole genome shotgun (WGS) entry which is preliminary data.</text>
</comment>
<evidence type="ECO:0000313" key="2">
    <source>
        <dbReference type="EMBL" id="MFD2921508.1"/>
    </source>
</evidence>